<dbReference type="PANTHER" id="PTHR12459:SF6">
    <property type="entry name" value="GB|AAD46013.1"/>
    <property type="match status" value="1"/>
</dbReference>
<feature type="compositionally biased region" description="Polar residues" evidence="1">
    <location>
        <begin position="228"/>
        <end position="248"/>
    </location>
</feature>
<feature type="region of interest" description="Disordered" evidence="1">
    <location>
        <begin position="184"/>
        <end position="248"/>
    </location>
</feature>
<organism evidence="2">
    <name type="scientific">Percolomonas cosmopolitus</name>
    <dbReference type="NCBI Taxonomy" id="63605"/>
    <lineage>
        <taxon>Eukaryota</taxon>
        <taxon>Discoba</taxon>
        <taxon>Heterolobosea</taxon>
        <taxon>Tetramitia</taxon>
        <taxon>Eutetramitia</taxon>
        <taxon>Percolomonadidae</taxon>
        <taxon>Percolomonas</taxon>
    </lineage>
</organism>
<proteinExistence type="predicted"/>
<reference evidence="2" key="1">
    <citation type="submission" date="2021-01" db="EMBL/GenBank/DDBJ databases">
        <authorList>
            <person name="Corre E."/>
            <person name="Pelletier E."/>
            <person name="Niang G."/>
            <person name="Scheremetjew M."/>
            <person name="Finn R."/>
            <person name="Kale V."/>
            <person name="Holt S."/>
            <person name="Cochrane G."/>
            <person name="Meng A."/>
            <person name="Brown T."/>
            <person name="Cohen L."/>
        </authorList>
    </citation>
    <scope>NUCLEOTIDE SEQUENCE</scope>
    <source>
        <strain evidence="2">WS</strain>
    </source>
</reference>
<evidence type="ECO:0000256" key="1">
    <source>
        <dbReference type="SAM" id="MobiDB-lite"/>
    </source>
</evidence>
<dbReference type="PANTHER" id="PTHR12459">
    <property type="entry name" value="TRANSMEMBRANE PROTEIN 135-RELATED"/>
    <property type="match status" value="1"/>
</dbReference>
<gene>
    <name evidence="2" type="ORF">PCOS0759_LOCUS4883</name>
</gene>
<evidence type="ECO:0000313" key="2">
    <source>
        <dbReference type="EMBL" id="CAD9081643.1"/>
    </source>
</evidence>
<accession>A0A7S1KQ50</accession>
<dbReference type="EMBL" id="HBGD01005894">
    <property type="protein sequence ID" value="CAD9081643.1"/>
    <property type="molecule type" value="Transcribed_RNA"/>
</dbReference>
<feature type="region of interest" description="Disordered" evidence="1">
    <location>
        <begin position="1"/>
        <end position="33"/>
    </location>
</feature>
<dbReference type="AlphaFoldDB" id="A0A7S1KQ50"/>
<evidence type="ECO:0008006" key="3">
    <source>
        <dbReference type="Google" id="ProtNLM"/>
    </source>
</evidence>
<feature type="compositionally biased region" description="Polar residues" evidence="1">
    <location>
        <begin position="1"/>
        <end position="22"/>
    </location>
</feature>
<feature type="compositionally biased region" description="Basic and acidic residues" evidence="1">
    <location>
        <begin position="195"/>
        <end position="208"/>
    </location>
</feature>
<name>A0A7S1KQ50_9EUKA</name>
<sequence>MDSSISGNVSEPNTTAKNQHFTTPPPPKKHNSQLKLHENFSLSPIKPRFTSHNIPLIFSVPRIIKRFLKVFILTYGLRSTLSILSSVFRSIREMRFSKDIVREMLVHKKTAPYEAAMRVGLFCAGICTLYDLAEMTMRFIWFRFMGMDSGKVRRRRVRYLQERICVGEEGKGEESKVVSVGGVASRNAGDSSQPQHREENAEDEHHLEELDDFEPSMDSFSQEEDTTSDGTPKTPTQPTLSSRANFASSKRERIITTTPSGERVVITSKTKIVEYAPRLMWHTALSGFISGLALLVVKDPESKRTLSLYFFARFLQCVYNSLKDHKIFHRIFPRFEHYDSLLFMISCGQIMYSYAVRRFALPPSYLNFITKTGPIHTSVIETVETVHTKGSSLDKNLPALTKYLSRFYSPEKVSSLVDGIASTGRVPCEALHPQQKHCSVNGVRVASDVARKIFPLYASLTFVPLIVLQFSRLKAAPVKSISRSLFNACRSTIFLSAFVSWYQVVVCFYRALSSGKEHRLLYWIAGLLSGSSIFIEQKSRRSELALYVLPRALDSLYLILKRRSGRISIPLGELLLFCISLSGIMTAFHHQPETLGSLPRYILKTFFSNDIVKWLN</sequence>
<protein>
    <recommendedName>
        <fullName evidence="3">Transmembrane protein 135 N-terminal domain-containing protein</fullName>
    </recommendedName>
</protein>
<feature type="compositionally biased region" description="Acidic residues" evidence="1">
    <location>
        <begin position="209"/>
        <end position="227"/>
    </location>
</feature>
<dbReference type="InterPro" id="IPR026749">
    <property type="entry name" value="Tmem135"/>
</dbReference>